<evidence type="ECO:0000313" key="5">
    <source>
        <dbReference type="EMBL" id="SFK05264.1"/>
    </source>
</evidence>
<dbReference type="InterPro" id="IPR017871">
    <property type="entry name" value="ABC_transporter-like_CS"/>
</dbReference>
<dbReference type="RefSeq" id="WP_092269060.1">
    <property type="nucleotide sequence ID" value="NZ_BJOE01000013.1"/>
</dbReference>
<dbReference type="Proteomes" id="UP000198915">
    <property type="component" value="Unassembled WGS sequence"/>
</dbReference>
<dbReference type="InterPro" id="IPR027417">
    <property type="entry name" value="P-loop_NTPase"/>
</dbReference>
<sequence length="270" mass="29930">MKLVASDITVSLTNKRIIHDIGMEVKEGEFVGLIGPNGSGKSTLLKSIYRVMKPTAGWIGLDGDDLYKLSPKESARRMSVVRQESSVEFDFSVQEIVMMGRSPHKKTFQLDSVEDKDISDKALARVDMSDYAERSFFSLSGGEKQRVLIARALAQQADFLVLDEPTNHLDVRYQLQVMDIVRQLGITVLSALHDLNIAAMYCDRLYVLKEGHLVASGSPDEMLTSDLIREVFGVETDVSVHPITGKKQIYFISTAFQAKGIRTAEVSSGP</sequence>
<dbReference type="PROSITE" id="PS50893">
    <property type="entry name" value="ABC_TRANSPORTER_2"/>
    <property type="match status" value="1"/>
</dbReference>
<proteinExistence type="predicted"/>
<name>A0A1I3WC73_9BACL</name>
<evidence type="ECO:0000256" key="2">
    <source>
        <dbReference type="ARBA" id="ARBA00022741"/>
    </source>
</evidence>
<accession>A0A1I3WC73</accession>
<dbReference type="InterPro" id="IPR003593">
    <property type="entry name" value="AAA+_ATPase"/>
</dbReference>
<dbReference type="EMBL" id="FORT01000008">
    <property type="protein sequence ID" value="SFK05264.1"/>
    <property type="molecule type" value="Genomic_DNA"/>
</dbReference>
<keyword evidence="6" id="KW-1185">Reference proteome</keyword>
<reference evidence="6" key="1">
    <citation type="submission" date="2016-10" db="EMBL/GenBank/DDBJ databases">
        <authorList>
            <person name="Varghese N."/>
            <person name="Submissions S."/>
        </authorList>
    </citation>
    <scope>NUCLEOTIDE SEQUENCE [LARGE SCALE GENOMIC DNA]</scope>
    <source>
        <strain evidence="6">OK042</strain>
    </source>
</reference>
<evidence type="ECO:0000259" key="4">
    <source>
        <dbReference type="PROSITE" id="PS50893"/>
    </source>
</evidence>
<dbReference type="InterPro" id="IPR003439">
    <property type="entry name" value="ABC_transporter-like_ATP-bd"/>
</dbReference>
<keyword evidence="1" id="KW-0813">Transport</keyword>
<evidence type="ECO:0000313" key="6">
    <source>
        <dbReference type="Proteomes" id="UP000198915"/>
    </source>
</evidence>
<evidence type="ECO:0000256" key="1">
    <source>
        <dbReference type="ARBA" id="ARBA00022448"/>
    </source>
</evidence>
<evidence type="ECO:0000256" key="3">
    <source>
        <dbReference type="ARBA" id="ARBA00022840"/>
    </source>
</evidence>
<dbReference type="NCBIfam" id="NF010068">
    <property type="entry name" value="PRK13548.1"/>
    <property type="match status" value="1"/>
</dbReference>
<dbReference type="PANTHER" id="PTHR42794">
    <property type="entry name" value="HEMIN IMPORT ATP-BINDING PROTEIN HMUV"/>
    <property type="match status" value="1"/>
</dbReference>
<dbReference type="Pfam" id="PF00005">
    <property type="entry name" value="ABC_tran"/>
    <property type="match status" value="1"/>
</dbReference>
<dbReference type="SUPFAM" id="SSF52540">
    <property type="entry name" value="P-loop containing nucleoside triphosphate hydrolases"/>
    <property type="match status" value="1"/>
</dbReference>
<dbReference type="PANTHER" id="PTHR42794:SF2">
    <property type="entry name" value="ABC TRANSPORTER ATP-BINDING PROTEIN"/>
    <property type="match status" value="1"/>
</dbReference>
<protein>
    <submittedName>
        <fullName evidence="5">Iron complex transport system ATP-binding protein</fullName>
    </submittedName>
</protein>
<keyword evidence="2" id="KW-0547">Nucleotide-binding</keyword>
<dbReference type="CDD" id="cd03214">
    <property type="entry name" value="ABC_Iron-Siderophores_B12_Hemin"/>
    <property type="match status" value="1"/>
</dbReference>
<dbReference type="AlphaFoldDB" id="A0A1I3WC73"/>
<organism evidence="5 6">
    <name type="scientific">Brevibacillus centrosporus</name>
    <dbReference type="NCBI Taxonomy" id="54910"/>
    <lineage>
        <taxon>Bacteria</taxon>
        <taxon>Bacillati</taxon>
        <taxon>Bacillota</taxon>
        <taxon>Bacilli</taxon>
        <taxon>Bacillales</taxon>
        <taxon>Paenibacillaceae</taxon>
        <taxon>Brevibacillus</taxon>
    </lineage>
</organism>
<dbReference type="SMART" id="SM00382">
    <property type="entry name" value="AAA"/>
    <property type="match status" value="1"/>
</dbReference>
<dbReference type="GO" id="GO:0005524">
    <property type="term" value="F:ATP binding"/>
    <property type="evidence" value="ECO:0007669"/>
    <property type="project" value="UniProtKB-KW"/>
</dbReference>
<dbReference type="FunFam" id="3.40.50.300:FF:000134">
    <property type="entry name" value="Iron-enterobactin ABC transporter ATP-binding protein"/>
    <property type="match status" value="1"/>
</dbReference>
<feature type="domain" description="ABC transporter" evidence="4">
    <location>
        <begin position="3"/>
        <end position="235"/>
    </location>
</feature>
<gene>
    <name evidence="5" type="ORF">SAMN05518846_10855</name>
</gene>
<dbReference type="STRING" id="1884381.SAMN05518846_10855"/>
<dbReference type="Gene3D" id="3.40.50.300">
    <property type="entry name" value="P-loop containing nucleotide triphosphate hydrolases"/>
    <property type="match status" value="1"/>
</dbReference>
<keyword evidence="3 5" id="KW-0067">ATP-binding</keyword>
<dbReference type="GO" id="GO:0016887">
    <property type="term" value="F:ATP hydrolysis activity"/>
    <property type="evidence" value="ECO:0007669"/>
    <property type="project" value="InterPro"/>
</dbReference>
<dbReference type="PROSITE" id="PS00211">
    <property type="entry name" value="ABC_TRANSPORTER_1"/>
    <property type="match status" value="1"/>
</dbReference>